<keyword evidence="11" id="KW-1185">Reference proteome</keyword>
<evidence type="ECO:0000256" key="6">
    <source>
        <dbReference type="RuleBase" id="RU003983"/>
    </source>
</evidence>
<keyword evidence="2" id="KW-0479">Metal-binding</keyword>
<protein>
    <submittedName>
        <fullName evidence="10">M48 family metalloprotease</fullName>
    </submittedName>
</protein>
<evidence type="ECO:0000256" key="1">
    <source>
        <dbReference type="ARBA" id="ARBA00022670"/>
    </source>
</evidence>
<evidence type="ECO:0000256" key="3">
    <source>
        <dbReference type="ARBA" id="ARBA00022801"/>
    </source>
</evidence>
<dbReference type="PANTHER" id="PTHR22726:SF1">
    <property type="entry name" value="METALLOENDOPEPTIDASE OMA1, MITOCHONDRIAL"/>
    <property type="match status" value="1"/>
</dbReference>
<keyword evidence="8" id="KW-0732">Signal</keyword>
<name>A0A6I4TVE3_9SPHN</name>
<keyword evidence="1 6" id="KW-0645">Protease</keyword>
<keyword evidence="5 6" id="KW-0482">Metalloprotease</keyword>
<evidence type="ECO:0000256" key="4">
    <source>
        <dbReference type="ARBA" id="ARBA00022833"/>
    </source>
</evidence>
<feature type="compositionally biased region" description="Low complexity" evidence="7">
    <location>
        <begin position="230"/>
        <end position="241"/>
    </location>
</feature>
<dbReference type="Gene3D" id="1.25.40.10">
    <property type="entry name" value="Tetratricopeptide repeat domain"/>
    <property type="match status" value="1"/>
</dbReference>
<dbReference type="GO" id="GO:0004222">
    <property type="term" value="F:metalloendopeptidase activity"/>
    <property type="evidence" value="ECO:0007669"/>
    <property type="project" value="InterPro"/>
</dbReference>
<dbReference type="InterPro" id="IPR011990">
    <property type="entry name" value="TPR-like_helical_dom_sf"/>
</dbReference>
<dbReference type="SUPFAM" id="SSF48452">
    <property type="entry name" value="TPR-like"/>
    <property type="match status" value="1"/>
</dbReference>
<keyword evidence="4 6" id="KW-0862">Zinc</keyword>
<sequence length="402" mass="44094">MRMRPLIAALIPALAGMALFVPAMAQSPTLPPYTPAYAPKSGDERDLWMFSAQFERELAQSPHLLRDQPLNDYVRRVLCETVGADRCGAVRIYVLDQPIVNAGMAANGAMTVWTGLLLRTRSEAELGAVLGHEFAHFELRHGLGGMKEVRATMASRETDDGSGKGGSAKQQREKERALLKSYFRYNRAQEAAADELGLKYLAASRYPSAAAAWNWQHQIEEADAVAAARAAAGGSSPTAPAEDGEEGFYDTHPSDRQRSARLTELAAQYDDGNEDPGIAAHYQALKPHMARLLDGLVQQNEFGATEYLLKVLAAHKGWDAELLYARAEMHRMRGADDDFASAAQYYREAMAQGLNRPDVYRDLGVSLARAGRKAEARVELATYLQLVPNAADGREMRALMDP</sequence>
<dbReference type="Gene3D" id="3.30.2010.10">
    <property type="entry name" value="Metalloproteases ('zincins'), catalytic domain"/>
    <property type="match status" value="1"/>
</dbReference>
<evidence type="ECO:0000259" key="9">
    <source>
        <dbReference type="Pfam" id="PF01435"/>
    </source>
</evidence>
<dbReference type="InterPro" id="IPR051156">
    <property type="entry name" value="Mito/Outer_Membr_Metalloprot"/>
</dbReference>
<evidence type="ECO:0000313" key="11">
    <source>
        <dbReference type="Proteomes" id="UP000469430"/>
    </source>
</evidence>
<dbReference type="EMBL" id="WTYJ01000002">
    <property type="protein sequence ID" value="MXO99161.1"/>
    <property type="molecule type" value="Genomic_DNA"/>
</dbReference>
<feature type="chain" id="PRO_5026251792" evidence="8">
    <location>
        <begin position="26"/>
        <end position="402"/>
    </location>
</feature>
<organism evidence="10 11">
    <name type="scientific">Croceibacterium xixiisoli</name>
    <dbReference type="NCBI Taxonomy" id="1476466"/>
    <lineage>
        <taxon>Bacteria</taxon>
        <taxon>Pseudomonadati</taxon>
        <taxon>Pseudomonadota</taxon>
        <taxon>Alphaproteobacteria</taxon>
        <taxon>Sphingomonadales</taxon>
        <taxon>Erythrobacteraceae</taxon>
        <taxon>Croceibacterium</taxon>
    </lineage>
</organism>
<evidence type="ECO:0000256" key="5">
    <source>
        <dbReference type="ARBA" id="ARBA00023049"/>
    </source>
</evidence>
<comment type="similarity">
    <text evidence="6">Belongs to the peptidase M48 family.</text>
</comment>
<dbReference type="PANTHER" id="PTHR22726">
    <property type="entry name" value="METALLOENDOPEPTIDASE OMA1"/>
    <property type="match status" value="1"/>
</dbReference>
<evidence type="ECO:0000256" key="2">
    <source>
        <dbReference type="ARBA" id="ARBA00022723"/>
    </source>
</evidence>
<comment type="cofactor">
    <cofactor evidence="6">
        <name>Zn(2+)</name>
        <dbReference type="ChEBI" id="CHEBI:29105"/>
    </cofactor>
    <text evidence="6">Binds 1 zinc ion per subunit.</text>
</comment>
<proteinExistence type="inferred from homology"/>
<feature type="region of interest" description="Disordered" evidence="7">
    <location>
        <begin position="230"/>
        <end position="256"/>
    </location>
</feature>
<keyword evidence="3 6" id="KW-0378">Hydrolase</keyword>
<reference evidence="10 11" key="1">
    <citation type="submission" date="2019-12" db="EMBL/GenBank/DDBJ databases">
        <title>Genomic-based taxomic classification of the family Erythrobacteraceae.</title>
        <authorList>
            <person name="Xu L."/>
        </authorList>
    </citation>
    <scope>NUCLEOTIDE SEQUENCE [LARGE SCALE GENOMIC DNA]</scope>
    <source>
        <strain evidence="10 11">S36</strain>
    </source>
</reference>
<dbReference type="GO" id="GO:0051603">
    <property type="term" value="P:proteolysis involved in protein catabolic process"/>
    <property type="evidence" value="ECO:0007669"/>
    <property type="project" value="TreeGrafter"/>
</dbReference>
<comment type="caution">
    <text evidence="10">The sequence shown here is derived from an EMBL/GenBank/DDBJ whole genome shotgun (WGS) entry which is preliminary data.</text>
</comment>
<dbReference type="Proteomes" id="UP000469430">
    <property type="component" value="Unassembled WGS sequence"/>
</dbReference>
<dbReference type="RefSeq" id="WP_161390909.1">
    <property type="nucleotide sequence ID" value="NZ_JBHSCP010000001.1"/>
</dbReference>
<dbReference type="GO" id="GO:0046872">
    <property type="term" value="F:metal ion binding"/>
    <property type="evidence" value="ECO:0007669"/>
    <property type="project" value="UniProtKB-KW"/>
</dbReference>
<dbReference type="CDD" id="cd07324">
    <property type="entry name" value="M48C_Oma1-like"/>
    <property type="match status" value="1"/>
</dbReference>
<evidence type="ECO:0000256" key="8">
    <source>
        <dbReference type="SAM" id="SignalP"/>
    </source>
</evidence>
<dbReference type="InterPro" id="IPR001915">
    <property type="entry name" value="Peptidase_M48"/>
</dbReference>
<feature type="signal peptide" evidence="8">
    <location>
        <begin position="1"/>
        <end position="25"/>
    </location>
</feature>
<dbReference type="OrthoDB" id="9810445at2"/>
<dbReference type="AlphaFoldDB" id="A0A6I4TVE3"/>
<accession>A0A6I4TVE3</accession>
<evidence type="ECO:0000313" key="10">
    <source>
        <dbReference type="EMBL" id="MXO99161.1"/>
    </source>
</evidence>
<gene>
    <name evidence="10" type="ORF">GRI97_09180</name>
</gene>
<dbReference type="GO" id="GO:0016020">
    <property type="term" value="C:membrane"/>
    <property type="evidence" value="ECO:0007669"/>
    <property type="project" value="TreeGrafter"/>
</dbReference>
<evidence type="ECO:0000256" key="7">
    <source>
        <dbReference type="SAM" id="MobiDB-lite"/>
    </source>
</evidence>
<feature type="domain" description="Peptidase M48" evidence="9">
    <location>
        <begin position="73"/>
        <end position="265"/>
    </location>
</feature>
<dbReference type="Pfam" id="PF01435">
    <property type="entry name" value="Peptidase_M48"/>
    <property type="match status" value="1"/>
</dbReference>
<feature type="region of interest" description="Disordered" evidence="7">
    <location>
        <begin position="154"/>
        <end position="173"/>
    </location>
</feature>